<dbReference type="InterPro" id="IPR004827">
    <property type="entry name" value="bZIP"/>
</dbReference>
<feature type="region of interest" description="Disordered" evidence="4">
    <location>
        <begin position="152"/>
        <end position="178"/>
    </location>
</feature>
<feature type="domain" description="BZIP" evidence="5">
    <location>
        <begin position="59"/>
        <end position="74"/>
    </location>
</feature>
<gene>
    <name evidence="6" type="ORF">HAX54_016634</name>
</gene>
<keyword evidence="7" id="KW-1185">Reference proteome</keyword>
<dbReference type="SUPFAM" id="SSF57959">
    <property type="entry name" value="Leucine zipper domain"/>
    <property type="match status" value="1"/>
</dbReference>
<comment type="caution">
    <text evidence="6">The sequence shown here is derived from an EMBL/GenBank/DDBJ whole genome shotgun (WGS) entry which is preliminary data.</text>
</comment>
<evidence type="ECO:0000256" key="4">
    <source>
        <dbReference type="SAM" id="MobiDB-lite"/>
    </source>
</evidence>
<sequence length="197" mass="22772">MEGKMNEKRKKSDGPELDLCLKTPVEDESINKIPTLNEAIKFELGHGNIGPNVDPKKFRRTISNRLSAQRARLKISGYMTELEQKFKDLRNTIALVTQQIETVKGEQKMLQLENELLQRQLDIVTEKSNLCTAQTEEMKLELKGLKELAKAKEEEQTRVKEQSTNSNNYESEPEEEIDVDHYLNFDAINFYPPKNDM</sequence>
<dbReference type="PANTHER" id="PTHR46391:SF17">
    <property type="entry name" value="BASIC LEUCINE ZIPPER 19-LIKE"/>
    <property type="match status" value="1"/>
</dbReference>
<dbReference type="Pfam" id="PF00170">
    <property type="entry name" value="bZIP_1"/>
    <property type="match status" value="1"/>
</dbReference>
<dbReference type="Gene3D" id="1.20.5.170">
    <property type="match status" value="1"/>
</dbReference>
<organism evidence="6 7">
    <name type="scientific">Datura stramonium</name>
    <name type="common">Jimsonweed</name>
    <name type="synonym">Common thornapple</name>
    <dbReference type="NCBI Taxonomy" id="4076"/>
    <lineage>
        <taxon>Eukaryota</taxon>
        <taxon>Viridiplantae</taxon>
        <taxon>Streptophyta</taxon>
        <taxon>Embryophyta</taxon>
        <taxon>Tracheophyta</taxon>
        <taxon>Spermatophyta</taxon>
        <taxon>Magnoliopsida</taxon>
        <taxon>eudicotyledons</taxon>
        <taxon>Gunneridae</taxon>
        <taxon>Pentapetalae</taxon>
        <taxon>asterids</taxon>
        <taxon>lamiids</taxon>
        <taxon>Solanales</taxon>
        <taxon>Solanaceae</taxon>
        <taxon>Solanoideae</taxon>
        <taxon>Datureae</taxon>
        <taxon>Datura</taxon>
    </lineage>
</organism>
<dbReference type="PROSITE" id="PS00036">
    <property type="entry name" value="BZIP_BASIC"/>
    <property type="match status" value="1"/>
</dbReference>
<dbReference type="InterPro" id="IPR046347">
    <property type="entry name" value="bZIP_sf"/>
</dbReference>
<evidence type="ECO:0000313" key="6">
    <source>
        <dbReference type="EMBL" id="MCD9558934.1"/>
    </source>
</evidence>
<protein>
    <recommendedName>
        <fullName evidence="5">BZIP domain-containing protein</fullName>
    </recommendedName>
</protein>
<keyword evidence="2" id="KW-0804">Transcription</keyword>
<keyword evidence="1" id="KW-0805">Transcription regulation</keyword>
<feature type="compositionally biased region" description="Basic and acidic residues" evidence="4">
    <location>
        <begin position="152"/>
        <end position="161"/>
    </location>
</feature>
<dbReference type="EMBL" id="JACEIK010002080">
    <property type="protein sequence ID" value="MCD9558934.1"/>
    <property type="molecule type" value="Genomic_DNA"/>
</dbReference>
<dbReference type="SMART" id="SM00338">
    <property type="entry name" value="BRLZ"/>
    <property type="match status" value="1"/>
</dbReference>
<reference evidence="6 7" key="1">
    <citation type="journal article" date="2021" name="BMC Genomics">
        <title>Datura genome reveals duplications of psychoactive alkaloid biosynthetic genes and high mutation rate following tissue culture.</title>
        <authorList>
            <person name="Rajewski A."/>
            <person name="Carter-House D."/>
            <person name="Stajich J."/>
            <person name="Litt A."/>
        </authorList>
    </citation>
    <scope>NUCLEOTIDE SEQUENCE [LARGE SCALE GENOMIC DNA]</scope>
    <source>
        <strain evidence="6">AR-01</strain>
    </source>
</reference>
<proteinExistence type="predicted"/>
<dbReference type="Proteomes" id="UP000823775">
    <property type="component" value="Unassembled WGS sequence"/>
</dbReference>
<accession>A0ABS8ULH4</accession>
<dbReference type="InterPro" id="IPR052483">
    <property type="entry name" value="bZIP_transcription_regulators"/>
</dbReference>
<keyword evidence="3" id="KW-0539">Nucleus</keyword>
<evidence type="ECO:0000259" key="5">
    <source>
        <dbReference type="PROSITE" id="PS00036"/>
    </source>
</evidence>
<evidence type="ECO:0000256" key="3">
    <source>
        <dbReference type="ARBA" id="ARBA00023242"/>
    </source>
</evidence>
<evidence type="ECO:0000256" key="2">
    <source>
        <dbReference type="ARBA" id="ARBA00023163"/>
    </source>
</evidence>
<dbReference type="PANTHER" id="PTHR46391">
    <property type="entry name" value="BASIC LEUCINE ZIPPER 34"/>
    <property type="match status" value="1"/>
</dbReference>
<name>A0ABS8ULH4_DATST</name>
<evidence type="ECO:0000313" key="7">
    <source>
        <dbReference type="Proteomes" id="UP000823775"/>
    </source>
</evidence>
<evidence type="ECO:0000256" key="1">
    <source>
        <dbReference type="ARBA" id="ARBA00023015"/>
    </source>
</evidence>